<protein>
    <submittedName>
        <fullName evidence="12">Uncharacterized protein</fullName>
    </submittedName>
</protein>
<dbReference type="InterPro" id="IPR043151">
    <property type="entry name" value="BAH_sf"/>
</dbReference>
<evidence type="ECO:0000313" key="13">
    <source>
        <dbReference type="Proteomes" id="UP000613580"/>
    </source>
</evidence>
<dbReference type="GO" id="GO:0003682">
    <property type="term" value="F:chromatin binding"/>
    <property type="evidence" value="ECO:0007669"/>
    <property type="project" value="InterPro"/>
</dbReference>
<keyword evidence="3" id="KW-0156">Chromatin regulator</keyword>
<evidence type="ECO:0000259" key="11">
    <source>
        <dbReference type="PROSITE" id="PS51038"/>
    </source>
</evidence>
<comment type="subcellular location">
    <subcellularLocation>
        <location evidence="1">Nucleus</location>
    </subcellularLocation>
</comment>
<evidence type="ECO:0000256" key="1">
    <source>
        <dbReference type="ARBA" id="ARBA00004123"/>
    </source>
</evidence>
<dbReference type="InterPro" id="IPR036427">
    <property type="entry name" value="Bromodomain-like_sf"/>
</dbReference>
<dbReference type="InterPro" id="IPR001025">
    <property type="entry name" value="BAH_dom"/>
</dbReference>
<keyword evidence="7" id="KW-0539">Nucleus</keyword>
<feature type="domain" description="BAH" evidence="11">
    <location>
        <begin position="372"/>
        <end position="507"/>
    </location>
</feature>
<dbReference type="SUPFAM" id="SSF47370">
    <property type="entry name" value="Bromodomain"/>
    <property type="match status" value="1"/>
</dbReference>
<reference evidence="12" key="1">
    <citation type="submission" date="2020-05" db="EMBL/GenBank/DDBJ databases">
        <title>Mycena genomes resolve the evolution of fungal bioluminescence.</title>
        <authorList>
            <person name="Tsai I.J."/>
        </authorList>
    </citation>
    <scope>NUCLEOTIDE SEQUENCE</scope>
    <source>
        <strain evidence="12">110903Hualien_Pintung</strain>
    </source>
</reference>
<keyword evidence="13" id="KW-1185">Reference proteome</keyword>
<dbReference type="OrthoDB" id="1742084at2759"/>
<dbReference type="InterPro" id="IPR037382">
    <property type="entry name" value="Rsc/polybromo"/>
</dbReference>
<dbReference type="GO" id="GO:0006338">
    <property type="term" value="P:chromatin remodeling"/>
    <property type="evidence" value="ECO:0007669"/>
    <property type="project" value="InterPro"/>
</dbReference>
<feature type="compositionally biased region" description="Pro residues" evidence="9">
    <location>
        <begin position="114"/>
        <end position="123"/>
    </location>
</feature>
<dbReference type="GO" id="GO:0006368">
    <property type="term" value="P:transcription elongation by RNA polymerase II"/>
    <property type="evidence" value="ECO:0007669"/>
    <property type="project" value="TreeGrafter"/>
</dbReference>
<gene>
    <name evidence="12" type="ORF">HMN09_00029300</name>
</gene>
<evidence type="ECO:0000256" key="2">
    <source>
        <dbReference type="ARBA" id="ARBA00022737"/>
    </source>
</evidence>
<dbReference type="PROSITE" id="PS50014">
    <property type="entry name" value="BROMODOMAIN_2"/>
    <property type="match status" value="1"/>
</dbReference>
<dbReference type="Proteomes" id="UP000613580">
    <property type="component" value="Unassembled WGS sequence"/>
</dbReference>
<evidence type="ECO:0000313" key="12">
    <source>
        <dbReference type="EMBL" id="KAF7322508.1"/>
    </source>
</evidence>
<keyword evidence="5 8" id="KW-0103">Bromodomain</keyword>
<evidence type="ECO:0000259" key="10">
    <source>
        <dbReference type="PROSITE" id="PS50014"/>
    </source>
</evidence>
<dbReference type="PROSITE" id="PS51038">
    <property type="entry name" value="BAH"/>
    <property type="match status" value="1"/>
</dbReference>
<evidence type="ECO:0000256" key="4">
    <source>
        <dbReference type="ARBA" id="ARBA00023015"/>
    </source>
</evidence>
<dbReference type="Gene3D" id="1.20.920.10">
    <property type="entry name" value="Bromodomain-like"/>
    <property type="match status" value="1"/>
</dbReference>
<keyword evidence="4" id="KW-0805">Transcription regulation</keyword>
<feature type="region of interest" description="Disordered" evidence="9">
    <location>
        <begin position="183"/>
        <end position="204"/>
    </location>
</feature>
<name>A0A8H6TR77_MYCCL</name>
<dbReference type="PRINTS" id="PR00503">
    <property type="entry name" value="BROMODOMAIN"/>
</dbReference>
<dbReference type="Gene3D" id="2.30.30.490">
    <property type="match status" value="1"/>
</dbReference>
<evidence type="ECO:0000256" key="8">
    <source>
        <dbReference type="PROSITE-ProRule" id="PRU00035"/>
    </source>
</evidence>
<accession>A0A8H6TR77</accession>
<keyword evidence="2" id="KW-0677">Repeat</keyword>
<dbReference type="SMART" id="SM00297">
    <property type="entry name" value="BROMO"/>
    <property type="match status" value="1"/>
</dbReference>
<proteinExistence type="predicted"/>
<dbReference type="PANTHER" id="PTHR16062">
    <property type="entry name" value="SWI/SNF-RELATED"/>
    <property type="match status" value="1"/>
</dbReference>
<feature type="region of interest" description="Disordered" evidence="9">
    <location>
        <begin position="110"/>
        <end position="151"/>
    </location>
</feature>
<dbReference type="InterPro" id="IPR001487">
    <property type="entry name" value="Bromodomain"/>
</dbReference>
<dbReference type="PANTHER" id="PTHR16062:SF19">
    <property type="entry name" value="PROTEIN POLYBROMO-1"/>
    <property type="match status" value="1"/>
</dbReference>
<evidence type="ECO:0000256" key="6">
    <source>
        <dbReference type="ARBA" id="ARBA00023163"/>
    </source>
</evidence>
<evidence type="ECO:0000256" key="7">
    <source>
        <dbReference type="ARBA" id="ARBA00023242"/>
    </source>
</evidence>
<evidence type="ECO:0000256" key="9">
    <source>
        <dbReference type="SAM" id="MobiDB-lite"/>
    </source>
</evidence>
<feature type="domain" description="Bromo" evidence="10">
    <location>
        <begin position="24"/>
        <end position="94"/>
    </location>
</feature>
<comment type="caution">
    <text evidence="12">The sequence shown here is derived from an EMBL/GenBank/DDBJ whole genome shotgun (WGS) entry which is preliminary data.</text>
</comment>
<dbReference type="Pfam" id="PF00439">
    <property type="entry name" value="Bromodomain"/>
    <property type="match status" value="1"/>
</dbReference>
<dbReference type="CDD" id="cd04369">
    <property type="entry name" value="Bromodomain"/>
    <property type="match status" value="1"/>
</dbReference>
<evidence type="ECO:0000256" key="5">
    <source>
        <dbReference type="ARBA" id="ARBA00023117"/>
    </source>
</evidence>
<dbReference type="GO" id="GO:0016586">
    <property type="term" value="C:RSC-type complex"/>
    <property type="evidence" value="ECO:0007669"/>
    <property type="project" value="InterPro"/>
</dbReference>
<evidence type="ECO:0000256" key="3">
    <source>
        <dbReference type="ARBA" id="ARBA00022853"/>
    </source>
</evidence>
<sequence length="673" mass="74517">MLTPAQKQAVSEVRDALSNATGNRKRKLATMFLDIVDRNAYPEYFRVIPNPRALEPIRVNIEKNKYKDPMDAYTDLSLVFWNAMYYNETGSQIATDAQALKTILDTEWKAKGLPTPPRSPPPGSAQKVHGAPPESEPEEAPTPPPAQAAAAPTIHAPTPVAAQPIMVAAPSRPATVAAPLQYARQPDSDTEDEGDIPEPPAGGPSDLQIARHLESGLPRFSLDQSEEGGWMEDVKHEKHLEIMQAIKAYKDAAGVKLSTALEPQIPEDKLAITFKLFDSRSRSKTFYTSSRQFDVDLARFFESGRRYYLEKSENLAGVGGEEWAKVIALQRVANELTSSRCPPLPLSEPISYRVPLSAPGTNVVDSIAHKGFTIRAGDYVHVISGAEPGESQMGFGRGRAIVCRVTACWRDEDGVAGVTVRWYLRADDVTHLMPPRRKRGGIFEGEVVQTEKTTHHHMIDILERVACQHSSSAFKGRPRAPKWYRGWPLYVCGYRYDANVGRVRHIRRAEWFSASGGGGTEEEVLDLFERPLQLGTRPKRNTFQLDRSVVTAGGVAVSATEKLPPETARHFERDTTTGEVLWFPGAPLQQARTPGARHTMRYLEFLANKYDPKPQKEEEEAPVMVNGNGHAANGDAEMPDVEAEPSPPKRRRVEPETYISASEMIREAFASVA</sequence>
<dbReference type="EMBL" id="JACAZE010000001">
    <property type="protein sequence ID" value="KAF7322508.1"/>
    <property type="molecule type" value="Genomic_DNA"/>
</dbReference>
<dbReference type="AlphaFoldDB" id="A0A8H6TR77"/>
<organism evidence="12 13">
    <name type="scientific">Mycena chlorophos</name>
    <name type="common">Agaric fungus</name>
    <name type="synonym">Agaricus chlorophos</name>
    <dbReference type="NCBI Taxonomy" id="658473"/>
    <lineage>
        <taxon>Eukaryota</taxon>
        <taxon>Fungi</taxon>
        <taxon>Dikarya</taxon>
        <taxon>Basidiomycota</taxon>
        <taxon>Agaricomycotina</taxon>
        <taxon>Agaricomycetes</taxon>
        <taxon>Agaricomycetidae</taxon>
        <taxon>Agaricales</taxon>
        <taxon>Marasmiineae</taxon>
        <taxon>Mycenaceae</taxon>
        <taxon>Mycena</taxon>
    </lineage>
</organism>
<keyword evidence="6" id="KW-0804">Transcription</keyword>
<feature type="region of interest" description="Disordered" evidence="9">
    <location>
        <begin position="611"/>
        <end position="658"/>
    </location>
</feature>